<feature type="compositionally biased region" description="Polar residues" evidence="1">
    <location>
        <begin position="293"/>
        <end position="305"/>
    </location>
</feature>
<comment type="caution">
    <text evidence="2">The sequence shown here is derived from an EMBL/GenBank/DDBJ whole genome shotgun (WGS) entry which is preliminary data.</text>
</comment>
<proteinExistence type="predicted"/>
<feature type="non-terminal residue" evidence="2">
    <location>
        <position position="410"/>
    </location>
</feature>
<evidence type="ECO:0000256" key="1">
    <source>
        <dbReference type="SAM" id="MobiDB-lite"/>
    </source>
</evidence>
<keyword evidence="3" id="KW-1185">Reference proteome</keyword>
<dbReference type="AlphaFoldDB" id="A0A4R4XVB9"/>
<dbReference type="Proteomes" id="UP000294947">
    <property type="component" value="Unassembled WGS sequence"/>
</dbReference>
<feature type="region of interest" description="Disordered" evidence="1">
    <location>
        <begin position="288"/>
        <end position="410"/>
    </location>
</feature>
<name>A0A4R4XVB9_9PSEU</name>
<evidence type="ECO:0000313" key="2">
    <source>
        <dbReference type="EMBL" id="TDD35333.1"/>
    </source>
</evidence>
<evidence type="ECO:0000313" key="3">
    <source>
        <dbReference type="Proteomes" id="UP000294947"/>
    </source>
</evidence>
<organism evidence="2 3">
    <name type="scientific">Saccharopolyspora elongata</name>
    <dbReference type="NCBI Taxonomy" id="2530387"/>
    <lineage>
        <taxon>Bacteria</taxon>
        <taxon>Bacillati</taxon>
        <taxon>Actinomycetota</taxon>
        <taxon>Actinomycetes</taxon>
        <taxon>Pseudonocardiales</taxon>
        <taxon>Pseudonocardiaceae</taxon>
        <taxon>Saccharopolyspora</taxon>
    </lineage>
</organism>
<gene>
    <name evidence="2" type="ORF">E1288_43375</name>
</gene>
<sequence>MGEIQIPQDGVWAPIYYSLTALIEKPPLVISNDMYALAREMRENADADVNTTSNVSSLSSGVRANLEGETADAFGDHVRGLTDPVQARAAALRYAADMVDEFGLNGEESEYDILIGLAFFASTILGLYLSGFFEAIPAWIAAGRRHISQIIATAKQQATTLSGQLRMAWEPVQEFGEEFFQAFLPQGITTANGNRKNGWDVKGMALEGAVGADAAVNAMILHRLAKLNRHTDDFVRKPIGTGQLDAAAEVPAEGMVITLVGGNFDPFQTYISSVTMGTIEKDAQIRSREWRNNRNTNNSPTGGPNQSPPPSYNPDGKGLPGGEDTPGGGSDSKVPPVGSDTKVPPVGSDSKAPPPVGADSKVPPVGSDSKTPADSPAGKPSDVPPPPYSPRGEAPPSNEVWGNEQPPPAY</sequence>
<dbReference type="EMBL" id="SMKW01000127">
    <property type="protein sequence ID" value="TDD35333.1"/>
    <property type="molecule type" value="Genomic_DNA"/>
</dbReference>
<feature type="compositionally biased region" description="Gly residues" evidence="1">
    <location>
        <begin position="318"/>
        <end position="330"/>
    </location>
</feature>
<protein>
    <submittedName>
        <fullName evidence="2">Uncharacterized protein</fullName>
    </submittedName>
</protein>
<accession>A0A4R4XVB9</accession>
<reference evidence="2 3" key="1">
    <citation type="submission" date="2019-03" db="EMBL/GenBank/DDBJ databases">
        <title>Draft genome sequences of novel Actinobacteria.</title>
        <authorList>
            <person name="Sahin N."/>
            <person name="Ay H."/>
            <person name="Saygin H."/>
        </authorList>
    </citation>
    <scope>NUCLEOTIDE SEQUENCE [LARGE SCALE GENOMIC DNA]</scope>
    <source>
        <strain evidence="2 3">7K502</strain>
    </source>
</reference>